<keyword evidence="1" id="KW-1133">Transmembrane helix</keyword>
<proteinExistence type="predicted"/>
<feature type="transmembrane region" description="Helical" evidence="1">
    <location>
        <begin position="280"/>
        <end position="297"/>
    </location>
</feature>
<keyword evidence="3" id="KW-1185">Reference proteome</keyword>
<evidence type="ECO:0000313" key="2">
    <source>
        <dbReference type="EMBL" id="KAH9329928.1"/>
    </source>
</evidence>
<protein>
    <submittedName>
        <fullName evidence="2">Uncharacterized protein</fullName>
    </submittedName>
</protein>
<dbReference type="AlphaFoldDB" id="A0AA38LM07"/>
<dbReference type="Proteomes" id="UP000824469">
    <property type="component" value="Unassembled WGS sequence"/>
</dbReference>
<evidence type="ECO:0000313" key="3">
    <source>
        <dbReference type="Proteomes" id="UP000824469"/>
    </source>
</evidence>
<comment type="caution">
    <text evidence="2">The sequence shown here is derived from an EMBL/GenBank/DDBJ whole genome shotgun (WGS) entry which is preliminary data.</text>
</comment>
<feature type="transmembrane region" description="Helical" evidence="1">
    <location>
        <begin position="179"/>
        <end position="201"/>
    </location>
</feature>
<feature type="transmembrane region" description="Helical" evidence="1">
    <location>
        <begin position="351"/>
        <end position="370"/>
    </location>
</feature>
<dbReference type="EMBL" id="JAHRHJ020000001">
    <property type="protein sequence ID" value="KAH9329928.1"/>
    <property type="molecule type" value="Genomic_DNA"/>
</dbReference>
<reference evidence="2 3" key="1">
    <citation type="journal article" date="2021" name="Nat. Plants">
        <title>The Taxus genome provides insights into paclitaxel biosynthesis.</title>
        <authorList>
            <person name="Xiong X."/>
            <person name="Gou J."/>
            <person name="Liao Q."/>
            <person name="Li Y."/>
            <person name="Zhou Q."/>
            <person name="Bi G."/>
            <person name="Li C."/>
            <person name="Du R."/>
            <person name="Wang X."/>
            <person name="Sun T."/>
            <person name="Guo L."/>
            <person name="Liang H."/>
            <person name="Lu P."/>
            <person name="Wu Y."/>
            <person name="Zhang Z."/>
            <person name="Ro D.K."/>
            <person name="Shang Y."/>
            <person name="Huang S."/>
            <person name="Yan J."/>
        </authorList>
    </citation>
    <scope>NUCLEOTIDE SEQUENCE [LARGE SCALE GENOMIC DNA]</scope>
    <source>
        <strain evidence="2">Ta-2019</strain>
    </source>
</reference>
<dbReference type="OMA" id="ICYTFAN"/>
<accession>A0AA38LM07</accession>
<feature type="transmembrane region" description="Helical" evidence="1">
    <location>
        <begin position="70"/>
        <end position="90"/>
    </location>
</feature>
<gene>
    <name evidence="2" type="ORF">KI387_002036</name>
</gene>
<keyword evidence="1" id="KW-0812">Transmembrane</keyword>
<feature type="transmembrane region" description="Helical" evidence="1">
    <location>
        <begin position="22"/>
        <end position="42"/>
    </location>
</feature>
<dbReference type="PANTHER" id="PTHR47346">
    <property type="entry name" value="HYDROLASES, ACTING ON ESTER BOND"/>
    <property type="match status" value="1"/>
</dbReference>
<organism evidence="2 3">
    <name type="scientific">Taxus chinensis</name>
    <name type="common">Chinese yew</name>
    <name type="synonym">Taxus wallichiana var. chinensis</name>
    <dbReference type="NCBI Taxonomy" id="29808"/>
    <lineage>
        <taxon>Eukaryota</taxon>
        <taxon>Viridiplantae</taxon>
        <taxon>Streptophyta</taxon>
        <taxon>Embryophyta</taxon>
        <taxon>Tracheophyta</taxon>
        <taxon>Spermatophyta</taxon>
        <taxon>Pinopsida</taxon>
        <taxon>Pinidae</taxon>
        <taxon>Conifers II</taxon>
        <taxon>Cupressales</taxon>
        <taxon>Taxaceae</taxon>
        <taxon>Taxus</taxon>
    </lineage>
</organism>
<keyword evidence="1" id="KW-0472">Membrane</keyword>
<feature type="non-terminal residue" evidence="2">
    <location>
        <position position="1"/>
    </location>
</feature>
<feature type="non-terminal residue" evidence="2">
    <location>
        <position position="385"/>
    </location>
</feature>
<dbReference type="PANTHER" id="PTHR47346:SF1">
    <property type="entry name" value="GPI INOSITOL-DEACYLASE"/>
    <property type="match status" value="1"/>
</dbReference>
<evidence type="ECO:0000256" key="1">
    <source>
        <dbReference type="SAM" id="Phobius"/>
    </source>
</evidence>
<sequence>VDPHCSYKISSSISLSTAAGRFVLLHGSQIIGFVMAILLFTLMRQTRAWELDLPVPSVLSAIESNLRLPLSFSFLALGPLAVYMVLTVFAKEPTPPFASFVIVSLICYTFANGVVVILALITQLFFYSGASMQVFFKRRWQAWEQRLHMDFLRRFLDRFSVLSSFQVVRMLRGRPPLTVGVIAAVLISFLHPALGMIVLLLSHVWHCHTALCSFLAASFRSHPHTKGDWQNSKLKANMFPQQADRVMMDGFEMEGNHSPNSANSFGDTQLEAFNYQQGMLLLHLAATTMLVPSLVAWGQRLGMDQSIPWFLDSALSIGIVLHALCASKASYNVLLFPFPHFWVTRVREGGLSLVYCLAGFYCYFSGLALAPYRSFYALAAVGVLF</sequence>
<feature type="transmembrane region" description="Helical" evidence="1">
    <location>
        <begin position="309"/>
        <end position="331"/>
    </location>
</feature>
<feature type="transmembrane region" description="Helical" evidence="1">
    <location>
        <begin position="96"/>
        <end position="129"/>
    </location>
</feature>
<name>A0AA38LM07_TAXCH</name>